<dbReference type="EMBL" id="JARFYM010000007">
    <property type="protein sequence ID" value="MDL2399461.1"/>
    <property type="molecule type" value="Genomic_DNA"/>
</dbReference>
<dbReference type="CDD" id="cd09176">
    <property type="entry name" value="PLDc_unchar6"/>
    <property type="match status" value="1"/>
</dbReference>
<dbReference type="SUPFAM" id="SSF56024">
    <property type="entry name" value="Phospholipase D/nuclease"/>
    <property type="match status" value="1"/>
</dbReference>
<evidence type="ECO:0008006" key="4">
    <source>
        <dbReference type="Google" id="ProtNLM"/>
    </source>
</evidence>
<accession>A0ABT7JT51</accession>
<feature type="region of interest" description="Disordered" evidence="1">
    <location>
        <begin position="532"/>
        <end position="569"/>
    </location>
</feature>
<dbReference type="InterPro" id="IPR059166">
    <property type="entry name" value="PLD-like_cat"/>
</dbReference>
<proteinExistence type="predicted"/>
<sequence length="812" mass="86602">MSAIGGFQLQPFSPRDLISSNAWSSILFTTYSLSLSFLEAIPLSAVYKSYKNFTVISDIEGYRASLADVGAVGVGRDYDLVPVRCRTGVFHPKIALLADEDGNIRATVGSGNLTFGGWGYNNEVLDYLSPGRDSVCFADLAGMLESMMRATLSGGRLECVATPDLAPFIDIARKGAGVAGEGTSRLLHTMDRPLAEQIAEMTEDLGGAEHITVVSPFFSGHHGVRLLCESILCDNVSVAVPAVAPSVFDFAAAAGEGLVVLPVRSDTFSDQRSLHSKLFDIECARGRLVVGGSANATTPALSGSNVEAVVARIHDRAPLFGWSPATVYNVSITGENEPSQRGGATLVVEYSGGVVSGRLVGGAGSAGEWDAVLASGARRSVIGRVEIGEDGEFDIAVPDRVDPLSFGSSVQLVYSRGAEEVRGWLVLRGFLDAMNRRGPLVRSIGRHVSGLGTSGDMGIILEFVAKDPGALLAAAERTGGGRQTRSSASHAFVKGAFGTMSALDMRETWRSGSGARGPDDLIDALVRSLTGSLPADNDDAGDDEDEEKIDGGQRRGTRPSNAGGGGQRIRQKIVERAFTQLFAKMEAVPAGPTRGSGLCLLFDMIARIVPRAEDAERLLVPYLERWLGLARGARPQDEGQEGLDDCVVAVVSRLVIGDPAKSGKMHQVLQAWLGGEVSDAFAADRAPMAGALDQELLGRGIPQETWSAAWESILSSKTPWNTVNDLRRALLDGTAFVAPEGTSDKELAVFRRFAAREGRPDRIYWMERRHDGRPACRCGHHFPGIEEKRLNKLRIATCDNFLCGRVVVDVSL</sequence>
<reference evidence="2" key="1">
    <citation type="submission" date="2023-06" db="EMBL/GenBank/DDBJ databases">
        <title>Phylogenetic Diversity of Rhizobium strains.</title>
        <authorList>
            <person name="Moura F.T."/>
            <person name="Helene L.C.F."/>
            <person name="Hungria M."/>
        </authorList>
    </citation>
    <scope>NUCLEOTIDE SEQUENCE</scope>
    <source>
        <strain evidence="2">CCGE526</strain>
    </source>
</reference>
<keyword evidence="3" id="KW-1185">Reference proteome</keyword>
<comment type="caution">
    <text evidence="2">The sequence shown here is derived from an EMBL/GenBank/DDBJ whole genome shotgun (WGS) entry which is preliminary data.</text>
</comment>
<dbReference type="Gene3D" id="3.30.870.10">
    <property type="entry name" value="Endonuclease Chain A"/>
    <property type="match status" value="1"/>
</dbReference>
<dbReference type="Proteomes" id="UP001172645">
    <property type="component" value="Unassembled WGS sequence"/>
</dbReference>
<dbReference type="RefSeq" id="WP_285868437.1">
    <property type="nucleotide sequence ID" value="NZ_JARFYM010000007.1"/>
</dbReference>
<protein>
    <recommendedName>
        <fullName evidence="4">PLD phosphodiesterase domain-containing protein</fullName>
    </recommendedName>
</protein>
<feature type="compositionally biased region" description="Acidic residues" evidence="1">
    <location>
        <begin position="536"/>
        <end position="548"/>
    </location>
</feature>
<evidence type="ECO:0000313" key="2">
    <source>
        <dbReference type="EMBL" id="MDL2399461.1"/>
    </source>
</evidence>
<name>A0ABT7JT51_9HYPH</name>
<evidence type="ECO:0000256" key="1">
    <source>
        <dbReference type="SAM" id="MobiDB-lite"/>
    </source>
</evidence>
<evidence type="ECO:0000313" key="3">
    <source>
        <dbReference type="Proteomes" id="UP001172645"/>
    </source>
</evidence>
<gene>
    <name evidence="2" type="ORF">PY649_11190</name>
</gene>
<organism evidence="2 3">
    <name type="scientific">Rhizobium mayense</name>
    <dbReference type="NCBI Taxonomy" id="1312184"/>
    <lineage>
        <taxon>Bacteria</taxon>
        <taxon>Pseudomonadati</taxon>
        <taxon>Pseudomonadota</taxon>
        <taxon>Alphaproteobacteria</taxon>
        <taxon>Hyphomicrobiales</taxon>
        <taxon>Rhizobiaceae</taxon>
        <taxon>Rhizobium/Agrobacterium group</taxon>
        <taxon>Rhizobium</taxon>
    </lineage>
</organism>